<dbReference type="EMBL" id="ABEU02000022">
    <property type="protein sequence ID" value="PNR30287.1"/>
    <property type="molecule type" value="Genomic_DNA"/>
</dbReference>
<feature type="transmembrane region" description="Helical" evidence="1">
    <location>
        <begin position="21"/>
        <end position="46"/>
    </location>
</feature>
<reference evidence="2 4" key="1">
    <citation type="journal article" date="2008" name="Science">
        <title>The Physcomitrella genome reveals evolutionary insights into the conquest of land by plants.</title>
        <authorList>
            <person name="Rensing S."/>
            <person name="Lang D."/>
            <person name="Zimmer A."/>
            <person name="Terry A."/>
            <person name="Salamov A."/>
            <person name="Shapiro H."/>
            <person name="Nishiyama T."/>
            <person name="Perroud P.-F."/>
            <person name="Lindquist E."/>
            <person name="Kamisugi Y."/>
            <person name="Tanahashi T."/>
            <person name="Sakakibara K."/>
            <person name="Fujita T."/>
            <person name="Oishi K."/>
            <person name="Shin-I T."/>
            <person name="Kuroki Y."/>
            <person name="Toyoda A."/>
            <person name="Suzuki Y."/>
            <person name="Hashimoto A."/>
            <person name="Yamaguchi K."/>
            <person name="Sugano A."/>
            <person name="Kohara Y."/>
            <person name="Fujiyama A."/>
            <person name="Anterola A."/>
            <person name="Aoki S."/>
            <person name="Ashton N."/>
            <person name="Barbazuk W.B."/>
            <person name="Barker E."/>
            <person name="Bennetzen J."/>
            <person name="Bezanilla M."/>
            <person name="Blankenship R."/>
            <person name="Cho S.H."/>
            <person name="Dutcher S."/>
            <person name="Estelle M."/>
            <person name="Fawcett J.A."/>
            <person name="Gundlach H."/>
            <person name="Hanada K."/>
            <person name="Heyl A."/>
            <person name="Hicks K.A."/>
            <person name="Hugh J."/>
            <person name="Lohr M."/>
            <person name="Mayer K."/>
            <person name="Melkozernov A."/>
            <person name="Murata T."/>
            <person name="Nelson D."/>
            <person name="Pils B."/>
            <person name="Prigge M."/>
            <person name="Reiss B."/>
            <person name="Renner T."/>
            <person name="Rombauts S."/>
            <person name="Rushton P."/>
            <person name="Sanderfoot A."/>
            <person name="Schween G."/>
            <person name="Shiu S.-H."/>
            <person name="Stueber K."/>
            <person name="Theodoulou F.L."/>
            <person name="Tu H."/>
            <person name="Van de Peer Y."/>
            <person name="Verrier P.J."/>
            <person name="Waters E."/>
            <person name="Wood A."/>
            <person name="Yang L."/>
            <person name="Cove D."/>
            <person name="Cuming A."/>
            <person name="Hasebe M."/>
            <person name="Lucas S."/>
            <person name="Mishler D.B."/>
            <person name="Reski R."/>
            <person name="Grigoriev I."/>
            <person name="Quatrano R.S."/>
            <person name="Boore J.L."/>
        </authorList>
    </citation>
    <scope>NUCLEOTIDE SEQUENCE [LARGE SCALE GENOMIC DNA]</scope>
    <source>
        <strain evidence="3 4">cv. Gransden 2004</strain>
    </source>
</reference>
<keyword evidence="1" id="KW-0472">Membrane</keyword>
<keyword evidence="1" id="KW-0812">Transmembrane</keyword>
<dbReference type="Gramene" id="Pp3c22_2260V3.1">
    <property type="protein sequence ID" value="PAC:32905162.CDS.1"/>
    <property type="gene ID" value="Pp3c22_2260"/>
</dbReference>
<evidence type="ECO:0000256" key="1">
    <source>
        <dbReference type="SAM" id="Phobius"/>
    </source>
</evidence>
<dbReference type="EnsemblPlants" id="Pp3c22_2260V3.1">
    <property type="protein sequence ID" value="PAC:32905162.CDS.1"/>
    <property type="gene ID" value="Pp3c22_2260"/>
</dbReference>
<dbReference type="PaxDb" id="3218-PP1S162_41V6.1"/>
<accession>A0A2K1ILY4</accession>
<protein>
    <submittedName>
        <fullName evidence="2 3">Uncharacterized protein</fullName>
    </submittedName>
</protein>
<organism evidence="2">
    <name type="scientific">Physcomitrium patens</name>
    <name type="common">Spreading-leaved earth moss</name>
    <name type="synonym">Physcomitrella patens</name>
    <dbReference type="NCBI Taxonomy" id="3218"/>
    <lineage>
        <taxon>Eukaryota</taxon>
        <taxon>Viridiplantae</taxon>
        <taxon>Streptophyta</taxon>
        <taxon>Embryophyta</taxon>
        <taxon>Bryophyta</taxon>
        <taxon>Bryophytina</taxon>
        <taxon>Bryopsida</taxon>
        <taxon>Funariidae</taxon>
        <taxon>Funariales</taxon>
        <taxon>Funariaceae</taxon>
        <taxon>Physcomitrium</taxon>
    </lineage>
</organism>
<dbReference type="Gramene" id="Pp3c22_2260V3.2">
    <property type="protein sequence ID" value="PAC:32905163.CDS.1"/>
    <property type="gene ID" value="Pp3c22_2260"/>
</dbReference>
<dbReference type="Proteomes" id="UP000006727">
    <property type="component" value="Chromosome 22"/>
</dbReference>
<keyword evidence="1" id="KW-1133">Transmembrane helix</keyword>
<name>A0A2K1ILY4_PHYPA</name>
<sequence>MRISLRERRWLQNVLHLFLSFFFFFGFCFGLYILLVFSVLACHFLPVAKHTTCVADALSSSPRDWSPTGRKSDLVWSDDLNNSIFQVYRNLVRFLVCSV</sequence>
<dbReference type="InParanoid" id="A0A2K1ILY4"/>
<dbReference type="EnsemblPlants" id="Pp3c22_2260V3.2">
    <property type="protein sequence ID" value="PAC:32905163.CDS.1"/>
    <property type="gene ID" value="Pp3c22_2260"/>
</dbReference>
<keyword evidence="4" id="KW-1185">Reference proteome</keyword>
<dbReference type="AlphaFoldDB" id="A0A2K1ILY4"/>
<evidence type="ECO:0000313" key="3">
    <source>
        <dbReference type="EnsemblPlants" id="PAC:32905162.CDS.1"/>
    </source>
</evidence>
<evidence type="ECO:0000313" key="4">
    <source>
        <dbReference type="Proteomes" id="UP000006727"/>
    </source>
</evidence>
<reference evidence="3" key="3">
    <citation type="submission" date="2020-12" db="UniProtKB">
        <authorList>
            <consortium name="EnsemblPlants"/>
        </authorList>
    </citation>
    <scope>IDENTIFICATION</scope>
</reference>
<evidence type="ECO:0000313" key="2">
    <source>
        <dbReference type="EMBL" id="PNR30287.1"/>
    </source>
</evidence>
<gene>
    <name evidence="2" type="ORF">PHYPA_026603</name>
</gene>
<reference evidence="2 4" key="2">
    <citation type="journal article" date="2018" name="Plant J.">
        <title>The Physcomitrella patens chromosome-scale assembly reveals moss genome structure and evolution.</title>
        <authorList>
            <person name="Lang D."/>
            <person name="Ullrich K.K."/>
            <person name="Murat F."/>
            <person name="Fuchs J."/>
            <person name="Jenkins J."/>
            <person name="Haas F.B."/>
            <person name="Piednoel M."/>
            <person name="Gundlach H."/>
            <person name="Van Bel M."/>
            <person name="Meyberg R."/>
            <person name="Vives C."/>
            <person name="Morata J."/>
            <person name="Symeonidi A."/>
            <person name="Hiss M."/>
            <person name="Muchero W."/>
            <person name="Kamisugi Y."/>
            <person name="Saleh O."/>
            <person name="Blanc G."/>
            <person name="Decker E.L."/>
            <person name="van Gessel N."/>
            <person name="Grimwood J."/>
            <person name="Hayes R.D."/>
            <person name="Graham S.W."/>
            <person name="Gunter L.E."/>
            <person name="McDaniel S.F."/>
            <person name="Hoernstein S.N.W."/>
            <person name="Larsson A."/>
            <person name="Li F.W."/>
            <person name="Perroud P.F."/>
            <person name="Phillips J."/>
            <person name="Ranjan P."/>
            <person name="Rokshar D.S."/>
            <person name="Rothfels C.J."/>
            <person name="Schneider L."/>
            <person name="Shu S."/>
            <person name="Stevenson D.W."/>
            <person name="Thummler F."/>
            <person name="Tillich M."/>
            <person name="Villarreal Aguilar J.C."/>
            <person name="Widiez T."/>
            <person name="Wong G.K."/>
            <person name="Wymore A."/>
            <person name="Zhang Y."/>
            <person name="Zimmer A.D."/>
            <person name="Quatrano R.S."/>
            <person name="Mayer K.F.X."/>
            <person name="Goodstein D."/>
            <person name="Casacuberta J.M."/>
            <person name="Vandepoele K."/>
            <person name="Reski R."/>
            <person name="Cuming A.C."/>
            <person name="Tuskan G.A."/>
            <person name="Maumus F."/>
            <person name="Salse J."/>
            <person name="Schmutz J."/>
            <person name="Rensing S.A."/>
        </authorList>
    </citation>
    <scope>NUCLEOTIDE SEQUENCE [LARGE SCALE GENOMIC DNA]</scope>
    <source>
        <strain evidence="3 4">cv. Gransden 2004</strain>
    </source>
</reference>
<proteinExistence type="predicted"/>